<evidence type="ECO:0000256" key="1">
    <source>
        <dbReference type="ARBA" id="ARBA00007637"/>
    </source>
</evidence>
<evidence type="ECO:0000313" key="3">
    <source>
        <dbReference type="EMBL" id="GAH86804.1"/>
    </source>
</evidence>
<dbReference type="InterPro" id="IPR001509">
    <property type="entry name" value="Epimerase_deHydtase"/>
</dbReference>
<gene>
    <name evidence="3" type="ORF">S03H2_58167</name>
</gene>
<protein>
    <recommendedName>
        <fullName evidence="2">NAD-dependent epimerase/dehydratase domain-containing protein</fullName>
    </recommendedName>
</protein>
<sequence>TAYGPRQRPEMAIHKFAASIERGEEITIFGDGTTGRDYTYVEDVVEGFVAGLRADFGFGIINIGDSRIVILKDLVSIIEKALGKKARIRQEEESPADLRVTFADISKAGKMLGYAPKVPIEEGVERFVRWFRSVGKDLP</sequence>
<proteinExistence type="inferred from homology"/>
<reference evidence="3" key="1">
    <citation type="journal article" date="2014" name="Front. Microbiol.">
        <title>High frequency of phylogenetically diverse reductive dehalogenase-homologous genes in deep subseafloor sedimentary metagenomes.</title>
        <authorList>
            <person name="Kawai M."/>
            <person name="Futagami T."/>
            <person name="Toyoda A."/>
            <person name="Takaki Y."/>
            <person name="Nishi S."/>
            <person name="Hori S."/>
            <person name="Arai W."/>
            <person name="Tsubouchi T."/>
            <person name="Morono Y."/>
            <person name="Uchiyama I."/>
            <person name="Ito T."/>
            <person name="Fujiyama A."/>
            <person name="Inagaki F."/>
            <person name="Takami H."/>
        </authorList>
    </citation>
    <scope>NUCLEOTIDE SEQUENCE</scope>
    <source>
        <strain evidence="3">Expedition CK06-06</strain>
    </source>
</reference>
<dbReference type="InterPro" id="IPR036291">
    <property type="entry name" value="NAD(P)-bd_dom_sf"/>
</dbReference>
<evidence type="ECO:0000259" key="2">
    <source>
        <dbReference type="Pfam" id="PF01370"/>
    </source>
</evidence>
<comment type="similarity">
    <text evidence="1">Belongs to the NAD(P)-dependent epimerase/dehydratase family.</text>
</comment>
<dbReference type="PRINTS" id="PR01713">
    <property type="entry name" value="NUCEPIMERASE"/>
</dbReference>
<comment type="caution">
    <text evidence="3">The sequence shown here is derived from an EMBL/GenBank/DDBJ whole genome shotgun (WGS) entry which is preliminary data.</text>
</comment>
<organism evidence="3">
    <name type="scientific">marine sediment metagenome</name>
    <dbReference type="NCBI Taxonomy" id="412755"/>
    <lineage>
        <taxon>unclassified sequences</taxon>
        <taxon>metagenomes</taxon>
        <taxon>ecological metagenomes</taxon>
    </lineage>
</organism>
<dbReference type="Gene3D" id="3.40.50.720">
    <property type="entry name" value="NAD(P)-binding Rossmann-like Domain"/>
    <property type="match status" value="1"/>
</dbReference>
<dbReference type="EMBL" id="BARU01037311">
    <property type="protein sequence ID" value="GAH86804.1"/>
    <property type="molecule type" value="Genomic_DNA"/>
</dbReference>
<dbReference type="Pfam" id="PF01370">
    <property type="entry name" value="Epimerase"/>
    <property type="match status" value="1"/>
</dbReference>
<dbReference type="AlphaFoldDB" id="X1K981"/>
<dbReference type="SUPFAM" id="SSF51735">
    <property type="entry name" value="NAD(P)-binding Rossmann-fold domains"/>
    <property type="match status" value="1"/>
</dbReference>
<name>X1K981_9ZZZZ</name>
<feature type="non-terminal residue" evidence="3">
    <location>
        <position position="1"/>
    </location>
</feature>
<dbReference type="PANTHER" id="PTHR43000">
    <property type="entry name" value="DTDP-D-GLUCOSE 4,6-DEHYDRATASE-RELATED"/>
    <property type="match status" value="1"/>
</dbReference>
<feature type="domain" description="NAD-dependent epimerase/dehydratase" evidence="2">
    <location>
        <begin position="2"/>
        <end position="64"/>
    </location>
</feature>
<accession>X1K981</accession>
<dbReference type="Gene3D" id="3.90.25.10">
    <property type="entry name" value="UDP-galactose 4-epimerase, domain 1"/>
    <property type="match status" value="1"/>
</dbReference>